<protein>
    <recommendedName>
        <fullName evidence="6">Myb/SANT-like domain-containing protein</fullName>
    </recommendedName>
</protein>
<feature type="compositionally biased region" description="Polar residues" evidence="1">
    <location>
        <begin position="201"/>
        <end position="211"/>
    </location>
</feature>
<evidence type="ECO:0000313" key="4">
    <source>
        <dbReference type="EMBL" id="KAF3433613.1"/>
    </source>
</evidence>
<reference evidence="4" key="1">
    <citation type="submission" date="2020-03" db="EMBL/GenBank/DDBJ databases">
        <title>A high-quality chromosome-level genome assembly of a woody plant with both climbing and erect habits, Rhamnella rubrinervis.</title>
        <authorList>
            <person name="Lu Z."/>
            <person name="Yang Y."/>
            <person name="Zhu X."/>
            <person name="Sun Y."/>
        </authorList>
    </citation>
    <scope>NUCLEOTIDE SEQUENCE</scope>
    <source>
        <strain evidence="4">BYM</strain>
        <tissue evidence="4">Leaf</tissue>
    </source>
</reference>
<feature type="compositionally biased region" description="Polar residues" evidence="1">
    <location>
        <begin position="161"/>
        <end position="172"/>
    </location>
</feature>
<dbReference type="OrthoDB" id="1165097at2759"/>
<organism evidence="4 5">
    <name type="scientific">Rhamnella rubrinervis</name>
    <dbReference type="NCBI Taxonomy" id="2594499"/>
    <lineage>
        <taxon>Eukaryota</taxon>
        <taxon>Viridiplantae</taxon>
        <taxon>Streptophyta</taxon>
        <taxon>Embryophyta</taxon>
        <taxon>Tracheophyta</taxon>
        <taxon>Spermatophyta</taxon>
        <taxon>Magnoliopsida</taxon>
        <taxon>eudicotyledons</taxon>
        <taxon>Gunneridae</taxon>
        <taxon>Pentapetalae</taxon>
        <taxon>rosids</taxon>
        <taxon>fabids</taxon>
        <taxon>Rosales</taxon>
        <taxon>Rhamnaceae</taxon>
        <taxon>rhamnoid group</taxon>
        <taxon>Rhamneae</taxon>
        <taxon>Rhamnella</taxon>
    </lineage>
</organism>
<dbReference type="InterPro" id="IPR056253">
    <property type="entry name" value="At2g29880-like_C"/>
</dbReference>
<keyword evidence="5" id="KW-1185">Reference proteome</keyword>
<dbReference type="InterPro" id="IPR055314">
    <property type="entry name" value="At2g29880-like"/>
</dbReference>
<dbReference type="Proteomes" id="UP000796880">
    <property type="component" value="Unassembled WGS sequence"/>
</dbReference>
<dbReference type="Pfam" id="PF24769">
    <property type="entry name" value="At2g29880_C"/>
    <property type="match status" value="1"/>
</dbReference>
<evidence type="ECO:0000259" key="3">
    <source>
        <dbReference type="Pfam" id="PF24769"/>
    </source>
</evidence>
<proteinExistence type="predicted"/>
<dbReference type="Pfam" id="PF12776">
    <property type="entry name" value="Myb_DNA-bind_3"/>
    <property type="match status" value="1"/>
</dbReference>
<feature type="domain" description="At2g29880-like C-terminal" evidence="3">
    <location>
        <begin position="238"/>
        <end position="283"/>
    </location>
</feature>
<name>A0A8K0DR26_9ROSA</name>
<evidence type="ECO:0000256" key="1">
    <source>
        <dbReference type="SAM" id="MobiDB-lite"/>
    </source>
</evidence>
<dbReference type="InterPro" id="IPR024752">
    <property type="entry name" value="Myb/SANT-like_dom"/>
</dbReference>
<accession>A0A8K0DR26</accession>
<gene>
    <name evidence="4" type="ORF">FNV43_RR24715</name>
</gene>
<comment type="caution">
    <text evidence="4">The sequence shown here is derived from an EMBL/GenBank/DDBJ whole genome shotgun (WGS) entry which is preliminary data.</text>
</comment>
<dbReference type="PANTHER" id="PTHR47864">
    <property type="entry name" value="TRANSMEMBRANE PROTEIN"/>
    <property type="match status" value="1"/>
</dbReference>
<sequence length="286" mass="32892">MVDGIKRGWRDNNNGLLSKNTVEKKVLPILNAKFGSQVTFTQYQSRLKWFKTRYNNYTELIRNNSGFGWDPVTKKFTTSDEVWENYLKAHSTHKSYRTYVFTDYEDLQIVVGNGVVGRYSIGLGDETDARTFGVDENISSGLDDLTYDSSTEAFIENSDNQDFLHRSSSPRQDTPHVPFQYMSSEVPPTNKKRNRTEFEGKSSSLETNSSQSDVVDKLSHTIDKLTDIINSFATGDSCWDAIKEIPNLDNRTRFKALKILNSRAKKIEFLKMTPEERADWILFEIE</sequence>
<dbReference type="PANTHER" id="PTHR47864:SF2">
    <property type="entry name" value="MYB_SANT-LIKE DNA-BINDING DOMAIN PROTEIN"/>
    <property type="match status" value="1"/>
</dbReference>
<dbReference type="EMBL" id="VOIH02000011">
    <property type="protein sequence ID" value="KAF3433613.1"/>
    <property type="molecule type" value="Genomic_DNA"/>
</dbReference>
<evidence type="ECO:0008006" key="6">
    <source>
        <dbReference type="Google" id="ProtNLM"/>
    </source>
</evidence>
<dbReference type="AlphaFoldDB" id="A0A8K0DR26"/>
<evidence type="ECO:0000313" key="5">
    <source>
        <dbReference type="Proteomes" id="UP000796880"/>
    </source>
</evidence>
<evidence type="ECO:0000259" key="2">
    <source>
        <dbReference type="Pfam" id="PF12776"/>
    </source>
</evidence>
<feature type="domain" description="Myb/SANT-like" evidence="2">
    <location>
        <begin position="1"/>
        <end position="86"/>
    </location>
</feature>
<feature type="region of interest" description="Disordered" evidence="1">
    <location>
        <begin position="161"/>
        <end position="211"/>
    </location>
</feature>